<keyword evidence="2" id="KW-1185">Reference proteome</keyword>
<name>A0A392R811_9FABA</name>
<dbReference type="AlphaFoldDB" id="A0A392R811"/>
<reference evidence="1 2" key="1">
    <citation type="journal article" date="2018" name="Front. Plant Sci.">
        <title>Red Clover (Trifolium pratense) and Zigzag Clover (T. medium) - A Picture of Genomic Similarities and Differences.</title>
        <authorList>
            <person name="Dluhosova J."/>
            <person name="Istvanek J."/>
            <person name="Nedelnik J."/>
            <person name="Repkova J."/>
        </authorList>
    </citation>
    <scope>NUCLEOTIDE SEQUENCE [LARGE SCALE GENOMIC DNA]</scope>
    <source>
        <strain evidence="2">cv. 10/8</strain>
        <tissue evidence="1">Leaf</tissue>
    </source>
</reference>
<dbReference type="Proteomes" id="UP000265520">
    <property type="component" value="Unassembled WGS sequence"/>
</dbReference>
<organism evidence="1 2">
    <name type="scientific">Trifolium medium</name>
    <dbReference type="NCBI Taxonomy" id="97028"/>
    <lineage>
        <taxon>Eukaryota</taxon>
        <taxon>Viridiplantae</taxon>
        <taxon>Streptophyta</taxon>
        <taxon>Embryophyta</taxon>
        <taxon>Tracheophyta</taxon>
        <taxon>Spermatophyta</taxon>
        <taxon>Magnoliopsida</taxon>
        <taxon>eudicotyledons</taxon>
        <taxon>Gunneridae</taxon>
        <taxon>Pentapetalae</taxon>
        <taxon>rosids</taxon>
        <taxon>fabids</taxon>
        <taxon>Fabales</taxon>
        <taxon>Fabaceae</taxon>
        <taxon>Papilionoideae</taxon>
        <taxon>50 kb inversion clade</taxon>
        <taxon>NPAAA clade</taxon>
        <taxon>Hologalegina</taxon>
        <taxon>IRL clade</taxon>
        <taxon>Trifolieae</taxon>
        <taxon>Trifolium</taxon>
    </lineage>
</organism>
<sequence>MSRRWRCLQFRHQWGPTTRQFLSQKR</sequence>
<proteinExistence type="predicted"/>
<evidence type="ECO:0000313" key="1">
    <source>
        <dbReference type="EMBL" id="MCI32006.1"/>
    </source>
</evidence>
<accession>A0A392R811</accession>
<comment type="caution">
    <text evidence="1">The sequence shown here is derived from an EMBL/GenBank/DDBJ whole genome shotgun (WGS) entry which is preliminary data.</text>
</comment>
<protein>
    <submittedName>
        <fullName evidence="1">Uncharacterized protein</fullName>
    </submittedName>
</protein>
<dbReference type="EMBL" id="LXQA010191918">
    <property type="protein sequence ID" value="MCI32006.1"/>
    <property type="molecule type" value="Genomic_DNA"/>
</dbReference>
<evidence type="ECO:0000313" key="2">
    <source>
        <dbReference type="Proteomes" id="UP000265520"/>
    </source>
</evidence>
<feature type="non-terminal residue" evidence="1">
    <location>
        <position position="26"/>
    </location>
</feature>